<dbReference type="PROSITE" id="PS50802">
    <property type="entry name" value="OTU"/>
    <property type="match status" value="1"/>
</dbReference>
<protein>
    <recommendedName>
        <fullName evidence="2">OTU domain-containing protein</fullName>
    </recommendedName>
</protein>
<accession>A0A386JUE1</accession>
<dbReference type="InterPro" id="IPR003323">
    <property type="entry name" value="OTU_dom"/>
</dbReference>
<feature type="domain" description="OTU" evidence="2">
    <location>
        <begin position="803"/>
        <end position="905"/>
    </location>
</feature>
<feature type="compositionally biased region" description="Basic and acidic residues" evidence="1">
    <location>
        <begin position="751"/>
        <end position="769"/>
    </location>
</feature>
<name>A0A386JUE1_9VIRU</name>
<sequence length="1066" mass="118728">MVAIWVTSVSLHSSSLQAFSLKHSRTQAMASGLVTGNFEEKYDMASARNHMDILQQKMRQQLVSRGTTYTGEELDGRLYLNGERTLVVTNKGPLLAKFESPCPEIEVRHEIKKLEGNGKSSLAGKHKTTLHWFGTGATLYVDPVSGRGDQGQVGWSEYGVDYGKSGSIQTTLTEWLPGMGYNEVDPVVMGGLLDALSGKQDYTMLFIKASLILRTLSVAYSVNESELEGPEELPSVQVGTKRAKIGAIGKSECTVDLDAFTDREALMLMLSSMQYPSIECTVLGEICVYSMISMPACSVDFVASYDRELVNTIPTPERWWKAMVSTACKLGAIEDLINAFRISRGWGSWLHGLELLGKKEFCMTLDVRPTRGCRSVLIDSNLGRVDDVTAPTNLVCSMSELLCDWAVGQEMLNCLFFVCDEFGLGNPMLCRDPTGGHGSNAGEALMREAGFYHLGRGNSFYAAVSKHLSIGAEFLGDTHIKRLLQDIGQRISKCSDPRGAAMRARLREVKKLTFTHYFGRIWSENVTRFIGEVGVINSSTWGGTAKSRSKVYDLRNWLDVVGLSDEVLLLSGLNSLQKTGIDNLVPKVMNNIQGAHGKYYELYREVNWLTDYEPRLGSETLEKERLKFLSTYLGMEGKEKEESEDEDFLAQFGQKSEEATPLNFKPDLPKGSFRGSLKADRVPGEKMVNGEKLVEKEEDSADDVLKPSKPLRFRDNSDSGDDDKDATNRIGRKKDDESGRKKATPPPDGGGKGKTDGGGDGNDEKEKPVTKTRTKPQRRDKFSYSAKGLGGWLRSVTGPDNTFGVTRVPGDGLCFAHAIYECLKDKGADVTREDVIKWCRIEQNRPDWFEGGWGSNLVDELGYGLVVCDNKSGMNSSYFTEDRSPEDIIGIYRINNNHFDAIIPGKGDYKGEAQGRTWRGDAYVYGPMCKNYLLTGGGVLLTDLTEDMEVDNEGTIFQTKRDAEGNPIEKIVLKPAPKWTRQPNKNEPSISDFYDRMGPEEKLEQKKLWKVNKHLDRFAKGGQAYGKWDKKKRGIRWGKKPTVLIEDLSKSETTDKEKQKDEKKEK</sequence>
<dbReference type="EMBL" id="MH931191">
    <property type="protein sequence ID" value="AYD75729.1"/>
    <property type="molecule type" value="Genomic_RNA"/>
</dbReference>
<feature type="region of interest" description="Disordered" evidence="1">
    <location>
        <begin position="654"/>
        <end position="781"/>
    </location>
</feature>
<feature type="compositionally biased region" description="Basic and acidic residues" evidence="1">
    <location>
        <begin position="677"/>
        <end position="695"/>
    </location>
</feature>
<feature type="region of interest" description="Disordered" evidence="1">
    <location>
        <begin position="1046"/>
        <end position="1066"/>
    </location>
</feature>
<proteinExistence type="predicted"/>
<evidence type="ECO:0000256" key="1">
    <source>
        <dbReference type="SAM" id="MobiDB-lite"/>
    </source>
</evidence>
<reference evidence="3" key="1">
    <citation type="submission" date="2018-09" db="EMBL/GenBank/DDBJ databases">
        <title>A 1000 year-old RNA virus.</title>
        <authorList>
            <person name="Peyambari M."/>
            <person name="Warner S."/>
            <person name="Stoler N."/>
            <person name="Rainer D."/>
            <person name="Roossinck M.J."/>
        </authorList>
    </citation>
    <scope>NUCLEOTIDE SEQUENCE</scope>
    <source>
        <strain evidence="3">154</strain>
    </source>
</reference>
<feature type="compositionally biased region" description="Basic and acidic residues" evidence="1">
    <location>
        <begin position="1047"/>
        <end position="1066"/>
    </location>
</feature>
<evidence type="ECO:0000313" key="3">
    <source>
        <dbReference type="EMBL" id="AYD75729.1"/>
    </source>
</evidence>
<evidence type="ECO:0000259" key="2">
    <source>
        <dbReference type="PROSITE" id="PS50802"/>
    </source>
</evidence>
<organism evidence="3">
    <name type="scientific">Zea mays chrysovirus 1</name>
    <dbReference type="NCBI Taxonomy" id="2382121"/>
    <lineage>
        <taxon>Viruses</taxon>
        <taxon>Riboviria</taxon>
        <taxon>Orthornavirae</taxon>
        <taxon>Duplornaviricota</taxon>
        <taxon>Chrymotiviricetes</taxon>
        <taxon>Ghabrivirales</taxon>
        <taxon>Alphatotivirineae</taxon>
        <taxon>Chrysoviridae</taxon>
        <taxon>Alphachrysovirus</taxon>
        <taxon>Alphachrysovirus zeae</taxon>
    </lineage>
</organism>